<dbReference type="GO" id="GO:0005737">
    <property type="term" value="C:cytoplasm"/>
    <property type="evidence" value="ECO:0007669"/>
    <property type="project" value="TreeGrafter"/>
</dbReference>
<evidence type="ECO:0000313" key="4">
    <source>
        <dbReference type="Proteomes" id="UP001174934"/>
    </source>
</evidence>
<feature type="domain" description="Phospholipase/carboxylesterase/thioesterase" evidence="2">
    <location>
        <begin position="1"/>
        <end position="139"/>
    </location>
</feature>
<dbReference type="Gene3D" id="3.40.50.1820">
    <property type="entry name" value="alpha/beta hydrolase"/>
    <property type="match status" value="1"/>
</dbReference>
<evidence type="ECO:0000313" key="3">
    <source>
        <dbReference type="EMBL" id="KAK0615707.1"/>
    </source>
</evidence>
<keyword evidence="4" id="KW-1185">Reference proteome</keyword>
<protein>
    <submittedName>
        <fullName evidence="3">Phospholipase/carboxylesterase</fullName>
    </submittedName>
</protein>
<dbReference type="InterPro" id="IPR029058">
    <property type="entry name" value="AB_hydrolase_fold"/>
</dbReference>
<gene>
    <name evidence="3" type="ORF">B0T17DRAFT_478024</name>
</gene>
<dbReference type="SUPFAM" id="SSF53474">
    <property type="entry name" value="alpha/beta-Hydrolases"/>
    <property type="match status" value="1"/>
</dbReference>
<name>A0AA39WHW9_9PEZI</name>
<feature type="non-terminal residue" evidence="3">
    <location>
        <position position="233"/>
    </location>
</feature>
<evidence type="ECO:0000256" key="1">
    <source>
        <dbReference type="ARBA" id="ARBA00006499"/>
    </source>
</evidence>
<reference evidence="3" key="1">
    <citation type="submission" date="2023-06" db="EMBL/GenBank/DDBJ databases">
        <title>Genome-scale phylogeny and comparative genomics of the fungal order Sordariales.</title>
        <authorList>
            <consortium name="Lawrence Berkeley National Laboratory"/>
            <person name="Hensen N."/>
            <person name="Bonometti L."/>
            <person name="Westerberg I."/>
            <person name="Brannstrom I.O."/>
            <person name="Guillou S."/>
            <person name="Cros-Aarteil S."/>
            <person name="Calhoun S."/>
            <person name="Haridas S."/>
            <person name="Kuo A."/>
            <person name="Mondo S."/>
            <person name="Pangilinan J."/>
            <person name="Riley R."/>
            <person name="LaButti K."/>
            <person name="Andreopoulos B."/>
            <person name="Lipzen A."/>
            <person name="Chen C."/>
            <person name="Yanf M."/>
            <person name="Daum C."/>
            <person name="Ng V."/>
            <person name="Clum A."/>
            <person name="Steindorff A."/>
            <person name="Ohm R."/>
            <person name="Martin F."/>
            <person name="Silar P."/>
            <person name="Natvig D."/>
            <person name="Lalanne C."/>
            <person name="Gautier V."/>
            <person name="Ament-velasquez S.L."/>
            <person name="Kruys A."/>
            <person name="Hutchinson M.I."/>
            <person name="Powell A.J."/>
            <person name="Barry K."/>
            <person name="Miller A.N."/>
            <person name="Grigoriev I.V."/>
            <person name="Debuchy R."/>
            <person name="Gladieux P."/>
            <person name="Thoren M.H."/>
            <person name="Johannesson H."/>
        </authorList>
    </citation>
    <scope>NUCLEOTIDE SEQUENCE</scope>
    <source>
        <strain evidence="3">SMH3391-2</strain>
    </source>
</reference>
<accession>A0AA39WHW9</accession>
<comment type="similarity">
    <text evidence="1">Belongs to the AB hydrolase superfamily. AB hydrolase 2 family.</text>
</comment>
<dbReference type="Proteomes" id="UP001174934">
    <property type="component" value="Unassembled WGS sequence"/>
</dbReference>
<comment type="caution">
    <text evidence="3">The sequence shown here is derived from an EMBL/GenBank/DDBJ whole genome shotgun (WGS) entry which is preliminary data.</text>
</comment>
<dbReference type="GO" id="GO:0052689">
    <property type="term" value="F:carboxylic ester hydrolase activity"/>
    <property type="evidence" value="ECO:0007669"/>
    <property type="project" value="TreeGrafter"/>
</dbReference>
<evidence type="ECO:0000259" key="2">
    <source>
        <dbReference type="Pfam" id="PF02230"/>
    </source>
</evidence>
<dbReference type="PANTHER" id="PTHR10655">
    <property type="entry name" value="LYSOPHOSPHOLIPASE-RELATED"/>
    <property type="match status" value="1"/>
</dbReference>
<dbReference type="EMBL" id="JAULSR010000006">
    <property type="protein sequence ID" value="KAK0615707.1"/>
    <property type="molecule type" value="Genomic_DNA"/>
</dbReference>
<dbReference type="PANTHER" id="PTHR10655:SF63">
    <property type="entry name" value="PHOSPHOLIPASE_CARBOXYLESTERASE_THIOESTERASE DOMAIN-CONTAINING PROTEIN"/>
    <property type="match status" value="1"/>
</dbReference>
<dbReference type="InterPro" id="IPR050565">
    <property type="entry name" value="LYPA1-2/EST-like"/>
</dbReference>
<sequence length="233" mass="25901">HTHTVVFLHGRGDNARKFASSLPYSRDSRDRSLMDAFPSFRWVFPQAPIRSTVTQWFDVWNVHNLKEREDVSTPGLRESVAAIRRLLAREAAQLDGRWDRVVLAGISMGCATSVHTLFHLDDVPRLGAFLGFSGRCPFAGRPTLAEMRGVLAPVEGASVGGGDDGEEGAVQFLRKTPMLLEHCANDPLVLVQYGRQLRDTLRGFGAQVEWKEYPDGGHWFHSPTGTDDVVSFL</sequence>
<feature type="non-terminal residue" evidence="3">
    <location>
        <position position="1"/>
    </location>
</feature>
<organism evidence="3 4">
    <name type="scientific">Bombardia bombarda</name>
    <dbReference type="NCBI Taxonomy" id="252184"/>
    <lineage>
        <taxon>Eukaryota</taxon>
        <taxon>Fungi</taxon>
        <taxon>Dikarya</taxon>
        <taxon>Ascomycota</taxon>
        <taxon>Pezizomycotina</taxon>
        <taxon>Sordariomycetes</taxon>
        <taxon>Sordariomycetidae</taxon>
        <taxon>Sordariales</taxon>
        <taxon>Lasiosphaeriaceae</taxon>
        <taxon>Bombardia</taxon>
    </lineage>
</organism>
<dbReference type="AlphaFoldDB" id="A0AA39WHW9"/>
<dbReference type="Pfam" id="PF02230">
    <property type="entry name" value="Abhydrolase_2"/>
    <property type="match status" value="1"/>
</dbReference>
<dbReference type="GO" id="GO:0008474">
    <property type="term" value="F:palmitoyl-(protein) hydrolase activity"/>
    <property type="evidence" value="ECO:0007669"/>
    <property type="project" value="TreeGrafter"/>
</dbReference>
<dbReference type="InterPro" id="IPR003140">
    <property type="entry name" value="PLipase/COase/thioEstase"/>
</dbReference>
<proteinExistence type="inferred from homology"/>